<evidence type="ECO:0008006" key="3">
    <source>
        <dbReference type="Google" id="ProtNLM"/>
    </source>
</evidence>
<proteinExistence type="predicted"/>
<gene>
    <name evidence="1" type="ORF">C8N35_103214</name>
</gene>
<evidence type="ECO:0000313" key="2">
    <source>
        <dbReference type="Proteomes" id="UP000244081"/>
    </source>
</evidence>
<dbReference type="AlphaFoldDB" id="A0A2T5VB99"/>
<dbReference type="Proteomes" id="UP000244081">
    <property type="component" value="Unassembled WGS sequence"/>
</dbReference>
<organism evidence="1 2">
    <name type="scientific">Breoghania corrubedonensis</name>
    <dbReference type="NCBI Taxonomy" id="665038"/>
    <lineage>
        <taxon>Bacteria</taxon>
        <taxon>Pseudomonadati</taxon>
        <taxon>Pseudomonadota</taxon>
        <taxon>Alphaproteobacteria</taxon>
        <taxon>Hyphomicrobiales</taxon>
        <taxon>Stappiaceae</taxon>
        <taxon>Breoghania</taxon>
    </lineage>
</organism>
<keyword evidence="2" id="KW-1185">Reference proteome</keyword>
<dbReference type="PROSITE" id="PS51257">
    <property type="entry name" value="PROKAR_LIPOPROTEIN"/>
    <property type="match status" value="1"/>
</dbReference>
<sequence>MRMEFGFNGVPAACAVLLFGIALGGCSSAAFKESTTTQRAKVYGACVREHNGGEGIRFSAHVSTEKKFTFDDFTPLEPLTDEQTVLIRTCYEARAAGIE</sequence>
<dbReference type="RefSeq" id="WP_146177384.1">
    <property type="nucleotide sequence ID" value="NZ_QAYG01000003.1"/>
</dbReference>
<protein>
    <recommendedName>
        <fullName evidence="3">Lipoprotein</fullName>
    </recommendedName>
</protein>
<reference evidence="1 2" key="1">
    <citation type="submission" date="2018-04" db="EMBL/GenBank/DDBJ databases">
        <title>Genomic Encyclopedia of Archaeal and Bacterial Type Strains, Phase II (KMG-II): from individual species to whole genera.</title>
        <authorList>
            <person name="Goeker M."/>
        </authorList>
    </citation>
    <scope>NUCLEOTIDE SEQUENCE [LARGE SCALE GENOMIC DNA]</scope>
    <source>
        <strain evidence="1 2">DSM 23382</strain>
    </source>
</reference>
<comment type="caution">
    <text evidence="1">The sequence shown here is derived from an EMBL/GenBank/DDBJ whole genome shotgun (WGS) entry which is preliminary data.</text>
</comment>
<name>A0A2T5VB99_9HYPH</name>
<accession>A0A2T5VB99</accession>
<dbReference type="EMBL" id="QAYG01000003">
    <property type="protein sequence ID" value="PTW61032.1"/>
    <property type="molecule type" value="Genomic_DNA"/>
</dbReference>
<evidence type="ECO:0000313" key="1">
    <source>
        <dbReference type="EMBL" id="PTW61032.1"/>
    </source>
</evidence>